<dbReference type="PANTHER" id="PTHR30023:SF0">
    <property type="entry name" value="PENICILLIN-SENSITIVE CARBOXYPEPTIDASE A"/>
    <property type="match status" value="1"/>
</dbReference>
<dbReference type="PANTHER" id="PTHR30023">
    <property type="entry name" value="D-ALANYL-D-ALANINE CARBOXYPEPTIDASE"/>
    <property type="match status" value="1"/>
</dbReference>
<proteinExistence type="inferred from homology"/>
<keyword evidence="2" id="KW-0378">Hydrolase</keyword>
<dbReference type="InterPro" id="IPR000667">
    <property type="entry name" value="Peptidase_S13"/>
</dbReference>
<name>A0A1I7I627_9PROT</name>
<keyword evidence="4" id="KW-0645">Protease</keyword>
<dbReference type="Gene3D" id="3.50.80.20">
    <property type="entry name" value="D-Ala-D-Ala carboxypeptidase C, peptidase S13"/>
    <property type="match status" value="1"/>
</dbReference>
<evidence type="ECO:0000313" key="4">
    <source>
        <dbReference type="EMBL" id="SFU68351.1"/>
    </source>
</evidence>
<comment type="similarity">
    <text evidence="1">Belongs to the peptidase S13 family.</text>
</comment>
<accession>A0A1I7I627</accession>
<dbReference type="InterPro" id="IPR012338">
    <property type="entry name" value="Beta-lactam/transpept-like"/>
</dbReference>
<dbReference type="GO" id="GO:0004185">
    <property type="term" value="F:serine-type carboxypeptidase activity"/>
    <property type="evidence" value="ECO:0007669"/>
    <property type="project" value="InterPro"/>
</dbReference>
<evidence type="ECO:0000256" key="2">
    <source>
        <dbReference type="ARBA" id="ARBA00022801"/>
    </source>
</evidence>
<dbReference type="AlphaFoldDB" id="A0A1I7I627"/>
<keyword evidence="4" id="KW-0121">Carboxypeptidase</keyword>
<organism evidence="4 5">
    <name type="scientific">Nitrosomonas eutropha</name>
    <dbReference type="NCBI Taxonomy" id="916"/>
    <lineage>
        <taxon>Bacteria</taxon>
        <taxon>Pseudomonadati</taxon>
        <taxon>Pseudomonadota</taxon>
        <taxon>Betaproteobacteria</taxon>
        <taxon>Nitrosomonadales</taxon>
        <taxon>Nitrosomonadaceae</taxon>
        <taxon>Nitrosomonas</taxon>
    </lineage>
</organism>
<dbReference type="OrthoDB" id="9802627at2"/>
<dbReference type="RefSeq" id="WP_074928774.1">
    <property type="nucleotide sequence ID" value="NZ_FPBL01000007.1"/>
</dbReference>
<reference evidence="4 5" key="1">
    <citation type="submission" date="2016-10" db="EMBL/GenBank/DDBJ databases">
        <authorList>
            <person name="de Groot N.N."/>
        </authorList>
    </citation>
    <scope>NUCLEOTIDE SEQUENCE [LARGE SCALE GENOMIC DNA]</scope>
    <source>
        <strain evidence="4 5">Nm24</strain>
    </source>
</reference>
<gene>
    <name evidence="4" type="ORF">SAMN05216339_10767</name>
</gene>
<dbReference type="EMBL" id="FPBL01000007">
    <property type="protein sequence ID" value="SFU68351.1"/>
    <property type="molecule type" value="Genomic_DNA"/>
</dbReference>
<feature type="chain" id="PRO_5010213443" evidence="3">
    <location>
        <begin position="22"/>
        <end position="475"/>
    </location>
</feature>
<sequence>MKRLLKITWLLWGALTFPAYAVDLPDAVRQALKRAGIPEAAVGIYVKEVGAERPLVSVNADVPMNPASVMKVVTTYAGLEMLGPSYTWQTKVYANGNLENGRLQGDLIIKGYGDPSLNLENFWLLLRQLRQTGLKDISGDLVLDYNYYGFPTEDPGAFDGKRYKTYNVAPEALLVNYRTSTLHLFPELQHGGVRVTADPESRLLNVQNHLKLTQKKCGTGGVRVNIRDDVPQSGHVTVMLEGDYSAHCGQTTYYLSLHESSTYIHQLFSGLWRQLDGTFNGGVRHGAVSKILNPISVYHSPPLAEVIRGINKFSNNVAAKQLFLSLGETESNGGEFVSPNLARSGIRQWLFSKNMDFPELVLENGSGLSRKERISARHLNDLLNAAYFSPTMPEFMASLAVVGVDGTARKRLKKSVVAQKAHIKTGTLKDVSAIAGYVLNHKKKRYVITFIVNHPKSGSAKMAMDALLEWLYIKT</sequence>
<dbReference type="GO" id="GO:0006508">
    <property type="term" value="P:proteolysis"/>
    <property type="evidence" value="ECO:0007669"/>
    <property type="project" value="InterPro"/>
</dbReference>
<protein>
    <submittedName>
        <fullName evidence="4">D-alanyl-D-alanine carboxypeptidase / D-alanyl-D-alanine-endopeptidase (Penicillin-binding protein 4)</fullName>
    </submittedName>
</protein>
<dbReference type="Proteomes" id="UP000183926">
    <property type="component" value="Unassembled WGS sequence"/>
</dbReference>
<feature type="signal peptide" evidence="3">
    <location>
        <begin position="1"/>
        <end position="21"/>
    </location>
</feature>
<dbReference type="Pfam" id="PF02113">
    <property type="entry name" value="Peptidase_S13"/>
    <property type="match status" value="1"/>
</dbReference>
<dbReference type="PRINTS" id="PR00922">
    <property type="entry name" value="DADACBPTASE3"/>
</dbReference>
<keyword evidence="3" id="KW-0732">Signal</keyword>
<dbReference type="GO" id="GO:0000270">
    <property type="term" value="P:peptidoglycan metabolic process"/>
    <property type="evidence" value="ECO:0007669"/>
    <property type="project" value="TreeGrafter"/>
</dbReference>
<dbReference type="Gene3D" id="3.40.710.10">
    <property type="entry name" value="DD-peptidase/beta-lactamase superfamily"/>
    <property type="match status" value="2"/>
</dbReference>
<evidence type="ECO:0000313" key="5">
    <source>
        <dbReference type="Proteomes" id="UP000183926"/>
    </source>
</evidence>
<evidence type="ECO:0000256" key="1">
    <source>
        <dbReference type="ARBA" id="ARBA00006096"/>
    </source>
</evidence>
<evidence type="ECO:0000256" key="3">
    <source>
        <dbReference type="SAM" id="SignalP"/>
    </source>
</evidence>
<dbReference type="NCBIfam" id="TIGR00666">
    <property type="entry name" value="PBP4"/>
    <property type="match status" value="1"/>
</dbReference>
<dbReference type="SUPFAM" id="SSF56601">
    <property type="entry name" value="beta-lactamase/transpeptidase-like"/>
    <property type="match status" value="1"/>
</dbReference>